<organism evidence="1 2">
    <name type="scientific">Ktedonobacter robiniae</name>
    <dbReference type="NCBI Taxonomy" id="2778365"/>
    <lineage>
        <taxon>Bacteria</taxon>
        <taxon>Bacillati</taxon>
        <taxon>Chloroflexota</taxon>
        <taxon>Ktedonobacteria</taxon>
        <taxon>Ktedonobacterales</taxon>
        <taxon>Ktedonobacteraceae</taxon>
        <taxon>Ktedonobacter</taxon>
    </lineage>
</organism>
<evidence type="ECO:0000313" key="2">
    <source>
        <dbReference type="Proteomes" id="UP000654345"/>
    </source>
</evidence>
<accession>A0ABQ3UGQ4</accession>
<proteinExistence type="predicted"/>
<dbReference type="InterPro" id="IPR010133">
    <property type="entry name" value="Bacteriocin_signal_seq"/>
</dbReference>
<dbReference type="Proteomes" id="UP000654345">
    <property type="component" value="Unassembled WGS sequence"/>
</dbReference>
<reference evidence="1 2" key="1">
    <citation type="journal article" date="2021" name="Int. J. Syst. Evol. Microbiol.">
        <title>Reticulibacter mediterranei gen. nov., sp. nov., within the new family Reticulibacteraceae fam. nov., and Ktedonospora formicarum gen. nov., sp. nov., Ktedonobacter robiniae sp. nov., Dictyobacter formicarum sp. nov. and Dictyobacter arantiisoli sp. nov., belonging to the class Ktedonobacteria.</title>
        <authorList>
            <person name="Yabe S."/>
            <person name="Zheng Y."/>
            <person name="Wang C.M."/>
            <person name="Sakai Y."/>
            <person name="Abe K."/>
            <person name="Yokota A."/>
            <person name="Donadio S."/>
            <person name="Cavaletti L."/>
            <person name="Monciardini P."/>
        </authorList>
    </citation>
    <scope>NUCLEOTIDE SEQUENCE [LARGE SCALE GENOMIC DNA]</scope>
    <source>
        <strain evidence="1 2">SOSP1-30</strain>
    </source>
</reference>
<evidence type="ECO:0008006" key="3">
    <source>
        <dbReference type="Google" id="ProtNLM"/>
    </source>
</evidence>
<dbReference type="EMBL" id="BNJG01000001">
    <property type="protein sequence ID" value="GHO51858.1"/>
    <property type="molecule type" value="Genomic_DNA"/>
</dbReference>
<dbReference type="NCBIfam" id="TIGR03898">
    <property type="entry name" value="lanti_MRSA_kill"/>
    <property type="match status" value="1"/>
</dbReference>
<keyword evidence="2" id="KW-1185">Reference proteome</keyword>
<dbReference type="RefSeq" id="WP_201368822.1">
    <property type="nucleotide sequence ID" value="NZ_BNJG01000001.1"/>
</dbReference>
<dbReference type="NCBIfam" id="TIGR01847">
    <property type="entry name" value="bacteriocin_sig"/>
    <property type="match status" value="1"/>
</dbReference>
<evidence type="ECO:0000313" key="1">
    <source>
        <dbReference type="EMBL" id="GHO51858.1"/>
    </source>
</evidence>
<name>A0ABQ3UGQ4_9CHLR</name>
<sequence length="67" mass="7377">MSIEEIVKAWKSEEMALEAHIPANPVGQELTEKELQEVVGGMRCTVTCEETSLVCNPTCRLSSLVNN</sequence>
<comment type="caution">
    <text evidence="1">The sequence shown here is derived from an EMBL/GenBank/DDBJ whole genome shotgun (WGS) entry which is preliminary data.</text>
</comment>
<protein>
    <recommendedName>
        <fullName evidence="3">Mersacidin/lichenicidin family type 2 lantibiotic</fullName>
    </recommendedName>
</protein>
<gene>
    <name evidence="1" type="ORF">KSB_03330</name>
</gene>
<dbReference type="InterPro" id="IPR027635">
    <property type="entry name" value="Lantibiotic2_lead_pep_dom"/>
</dbReference>